<keyword evidence="2" id="KW-1185">Reference proteome</keyword>
<dbReference type="RefSeq" id="WP_231416879.1">
    <property type="nucleotide sequence ID" value="NZ_CP126446.1"/>
</dbReference>
<dbReference type="Proteomes" id="UP001236652">
    <property type="component" value="Chromosome"/>
</dbReference>
<accession>A0ABY8UW62</accession>
<proteinExistence type="predicted"/>
<name>A0ABY8UW62_9BACI</name>
<reference evidence="1 2" key="1">
    <citation type="submission" date="2023-05" db="EMBL/GenBank/DDBJ databases">
        <title>Comparative genomics reveals the evidence of polycyclic aromatic hydrocarbons degradation in moderately halophilic genus Pontibacillus.</title>
        <authorList>
            <person name="Yang H."/>
            <person name="Qian Z."/>
        </authorList>
    </citation>
    <scope>NUCLEOTIDE SEQUENCE [LARGE SCALE GENOMIC DNA]</scope>
    <source>
        <strain evidence="2">HN14</strain>
    </source>
</reference>
<dbReference type="EMBL" id="CP126446">
    <property type="protein sequence ID" value="WIF96609.1"/>
    <property type="molecule type" value="Genomic_DNA"/>
</dbReference>
<evidence type="ECO:0000313" key="2">
    <source>
        <dbReference type="Proteomes" id="UP001236652"/>
    </source>
</evidence>
<organism evidence="1 2">
    <name type="scientific">Pontibacillus chungwhensis</name>
    <dbReference type="NCBI Taxonomy" id="265426"/>
    <lineage>
        <taxon>Bacteria</taxon>
        <taxon>Bacillati</taxon>
        <taxon>Bacillota</taxon>
        <taxon>Bacilli</taxon>
        <taxon>Bacillales</taxon>
        <taxon>Bacillaceae</taxon>
        <taxon>Pontibacillus</taxon>
    </lineage>
</organism>
<sequence length="173" mass="20371">MQREWIEKGKNLIIVFLTFTLLLTAAALVYEKKRADYEGKFEYVVRHFYNDLSPMIKTLNSLLNTEMEKTDRIRKVIEVKENFSHLQSVLTLSDQMLPYPIDDQPTFLQFARDSREYEEESYLKGVKGVLVFVKGVIGSEQIEEYPDVTPETFSRVIHEATERYIEMDEEIDD</sequence>
<gene>
    <name evidence="1" type="ORF">QNI29_12695</name>
</gene>
<evidence type="ECO:0000313" key="1">
    <source>
        <dbReference type="EMBL" id="WIF96609.1"/>
    </source>
</evidence>
<protein>
    <submittedName>
        <fullName evidence="1">Uncharacterized protein</fullName>
    </submittedName>
</protein>